<organism evidence="3">
    <name type="scientific">viral metagenome</name>
    <dbReference type="NCBI Taxonomy" id="1070528"/>
    <lineage>
        <taxon>unclassified sequences</taxon>
        <taxon>metagenomes</taxon>
        <taxon>organismal metagenomes</taxon>
    </lineage>
</organism>
<dbReference type="AlphaFoldDB" id="A0A6C0EME8"/>
<feature type="region of interest" description="Disordered" evidence="1">
    <location>
        <begin position="1"/>
        <end position="64"/>
    </location>
</feature>
<dbReference type="InterPro" id="IPR019835">
    <property type="entry name" value="SWIB_domain"/>
</dbReference>
<dbReference type="PANTHER" id="PTHR13844">
    <property type="entry name" value="SWI/SNF-RELATED MATRIX-ASSOCIATED ACTIN-DEPENDENT REGULATOR OF CHROMATIN SUBFAMILY D"/>
    <property type="match status" value="1"/>
</dbReference>
<dbReference type="InterPro" id="IPR003121">
    <property type="entry name" value="SWIB_MDM2_domain"/>
</dbReference>
<feature type="compositionally biased region" description="Low complexity" evidence="1">
    <location>
        <begin position="1"/>
        <end position="39"/>
    </location>
</feature>
<dbReference type="CDD" id="cd10567">
    <property type="entry name" value="SWIB-MDM2_like"/>
    <property type="match status" value="1"/>
</dbReference>
<evidence type="ECO:0000256" key="1">
    <source>
        <dbReference type="SAM" id="MobiDB-lite"/>
    </source>
</evidence>
<dbReference type="SUPFAM" id="SSF47592">
    <property type="entry name" value="SWIB/MDM2 domain"/>
    <property type="match status" value="1"/>
</dbReference>
<accession>A0A6C0EME8</accession>
<dbReference type="InterPro" id="IPR036885">
    <property type="entry name" value="SWIB_MDM2_dom_sf"/>
</dbReference>
<name>A0A6C0EME8_9ZZZZ</name>
<dbReference type="EMBL" id="MN738861">
    <property type="protein sequence ID" value="QHT28525.1"/>
    <property type="molecule type" value="Genomic_DNA"/>
</dbReference>
<reference evidence="3" key="1">
    <citation type="journal article" date="2020" name="Nature">
        <title>Giant virus diversity and host interactions through global metagenomics.</title>
        <authorList>
            <person name="Schulz F."/>
            <person name="Roux S."/>
            <person name="Paez-Espino D."/>
            <person name="Jungbluth S."/>
            <person name="Walsh D.A."/>
            <person name="Denef V.J."/>
            <person name="McMahon K.D."/>
            <person name="Konstantinidis K.T."/>
            <person name="Eloe-Fadrosh E.A."/>
            <person name="Kyrpides N.C."/>
            <person name="Woyke T."/>
        </authorList>
    </citation>
    <scope>NUCLEOTIDE SEQUENCE</scope>
    <source>
        <strain evidence="3">GVMAG-M-3300001348-25</strain>
    </source>
</reference>
<feature type="domain" description="DM2" evidence="2">
    <location>
        <begin position="126"/>
        <end position="209"/>
    </location>
</feature>
<dbReference type="Pfam" id="PF02201">
    <property type="entry name" value="SWIB"/>
    <property type="match status" value="1"/>
</dbReference>
<dbReference type="Gene3D" id="1.10.245.10">
    <property type="entry name" value="SWIB/MDM2 domain"/>
    <property type="match status" value="1"/>
</dbReference>
<proteinExistence type="predicted"/>
<protein>
    <recommendedName>
        <fullName evidence="2">DM2 domain-containing protein</fullName>
    </recommendedName>
</protein>
<evidence type="ECO:0000313" key="3">
    <source>
        <dbReference type="EMBL" id="QHT28525.1"/>
    </source>
</evidence>
<dbReference type="SMART" id="SM00151">
    <property type="entry name" value="SWIB"/>
    <property type="match status" value="1"/>
</dbReference>
<evidence type="ECO:0000259" key="2">
    <source>
        <dbReference type="PROSITE" id="PS51925"/>
    </source>
</evidence>
<dbReference type="PROSITE" id="PS51925">
    <property type="entry name" value="SWIB_MDM2"/>
    <property type="match status" value="1"/>
</dbReference>
<sequence>MAPTKQAKTTAAKTTAAKTTTAKTAAPATPAKATKATKAVKAEPIEAAPAPPATPAATNEVVEASAEESIGEQFSQFMSKLQQVAGQFSALRKEFALLEKKCTRELRVAKKLSAKRKKGGNRAPSGFVKPTLITDELATFLGKPSGAEMARTEVTKEINAYIRANNLQDKDNGRKINPDAALAKLLKISGGDELTYFNLQRYMSPHFPKTGVVAAAAAALAAAQAAVQASATA</sequence>